<dbReference type="EMBL" id="MVHL01000032">
    <property type="protein sequence ID" value="ORA46616.1"/>
    <property type="molecule type" value="Genomic_DNA"/>
</dbReference>
<gene>
    <name evidence="2" type="ORF">BST19_18945</name>
    <name evidence="1" type="ORF">H7I91_16410</name>
</gene>
<dbReference type="Proteomes" id="UP000192293">
    <property type="component" value="Unassembled WGS sequence"/>
</dbReference>
<reference evidence="1" key="2">
    <citation type="submission" date="2020-07" db="EMBL/GenBank/DDBJ databases">
        <authorList>
            <person name="Pettersson B.M.F."/>
            <person name="Behra P.R.K."/>
            <person name="Ramesh M."/>
            <person name="Das S."/>
            <person name="Dasgupta S."/>
            <person name="Kirsebom L.A."/>
        </authorList>
    </citation>
    <scope>NUCLEOTIDE SEQUENCE</scope>
    <source>
        <strain evidence="1">DSM 45439</strain>
    </source>
</reference>
<evidence type="ECO:0000313" key="4">
    <source>
        <dbReference type="Proteomes" id="UP001207588"/>
    </source>
</evidence>
<keyword evidence="3" id="KW-1185">Reference proteome</keyword>
<proteinExistence type="predicted"/>
<evidence type="ECO:0000313" key="2">
    <source>
        <dbReference type="EMBL" id="ORA46616.1"/>
    </source>
</evidence>
<protein>
    <submittedName>
        <fullName evidence="1">Uncharacterized protein</fullName>
    </submittedName>
</protein>
<dbReference type="RefSeq" id="WP_050483943.1">
    <property type="nucleotide sequence ID" value="NZ_JACKTG010000052.1"/>
</dbReference>
<sequence>MADSEETLVPVWTLATRDITVPTLTADAMTPARLGELRTVLAAMADAPIATLEAHPLATSIDRSKGLHLDAASPLATHLSRLIAGTSKPPQAAVAGVGGETLYRMVVPAKVASQVSNGLVKPMASKAVSGGVHSAMTGSSGIAAQATFVPVAAGEAAAAGAAGGSAATAGMAAAGAGAMTVAAPLVLMAVAVGMSAYADQKRQQAIDNITSLLEKLHDDNLQRERTALNGCRAAIDKATAILLDQGRIGASVGLSPAVYAIDTAVAEADSRLKKWQAAIAELGDGPVEIAKLRTKFDGIDKDEGGLFRAHLDLAELAIALKKRVLVLQAVEHAQMDESNPFEGFVQALRADQQRVLELESGIADVLRRLSALRLTRPRGVREIMFTRSEVDTLLSTSYRLRELANGLDEADQKSDPTFIRLVRT</sequence>
<reference evidence="1" key="3">
    <citation type="journal article" date="2022" name="BMC Genomics">
        <title>Comparative genome analysis of mycobacteria focusing on tRNA and non-coding RNA.</title>
        <authorList>
            <person name="Behra P.R.K."/>
            <person name="Pettersson B.M.F."/>
            <person name="Ramesh M."/>
            <person name="Das S."/>
            <person name="Dasgupta S."/>
            <person name="Kirsebom L.A."/>
        </authorList>
    </citation>
    <scope>NUCLEOTIDE SEQUENCE</scope>
    <source>
        <strain evidence="1">DSM 45439</strain>
    </source>
</reference>
<evidence type="ECO:0000313" key="3">
    <source>
        <dbReference type="Proteomes" id="UP000192293"/>
    </source>
</evidence>
<dbReference type="AlphaFoldDB" id="A0AAW5S6I7"/>
<accession>A0AAW5S6I7</accession>
<comment type="caution">
    <text evidence="1">The sequence shown here is derived from an EMBL/GenBank/DDBJ whole genome shotgun (WGS) entry which is preliminary data.</text>
</comment>
<dbReference type="EMBL" id="JACKTG010000052">
    <property type="protein sequence ID" value="MCV6990844.1"/>
    <property type="molecule type" value="Genomic_DNA"/>
</dbReference>
<name>A0AAW5S6I7_MYCBC</name>
<organism evidence="1 4">
    <name type="scientific">Mycobacterium bouchedurhonense</name>
    <dbReference type="NCBI Taxonomy" id="701041"/>
    <lineage>
        <taxon>Bacteria</taxon>
        <taxon>Bacillati</taxon>
        <taxon>Actinomycetota</taxon>
        <taxon>Actinomycetes</taxon>
        <taxon>Mycobacteriales</taxon>
        <taxon>Mycobacteriaceae</taxon>
        <taxon>Mycobacterium</taxon>
        <taxon>Mycobacterium avium complex (MAC)</taxon>
    </lineage>
</organism>
<reference evidence="2 3" key="1">
    <citation type="submission" date="2017-02" db="EMBL/GenBank/DDBJ databases">
        <title>The new phylogeny of genus Mycobacterium.</title>
        <authorList>
            <person name="Tortoli E."/>
            <person name="Trovato A."/>
            <person name="Cirillo D.M."/>
        </authorList>
    </citation>
    <scope>NUCLEOTIDE SEQUENCE [LARGE SCALE GENOMIC DNA]</scope>
    <source>
        <strain evidence="2 3">DSM 45439</strain>
    </source>
</reference>
<evidence type="ECO:0000313" key="1">
    <source>
        <dbReference type="EMBL" id="MCV6990844.1"/>
    </source>
</evidence>
<dbReference type="Proteomes" id="UP001207588">
    <property type="component" value="Unassembled WGS sequence"/>
</dbReference>